<evidence type="ECO:0000256" key="1">
    <source>
        <dbReference type="SAM" id="Phobius"/>
    </source>
</evidence>
<accession>A0A1H3Y2P9</accession>
<proteinExistence type="predicted"/>
<dbReference type="PIRSF" id="PIRSF009160">
    <property type="entry name" value="UCP009160"/>
    <property type="match status" value="1"/>
</dbReference>
<feature type="transmembrane region" description="Helical" evidence="1">
    <location>
        <begin position="87"/>
        <end position="108"/>
    </location>
</feature>
<dbReference type="Pfam" id="PF12811">
    <property type="entry name" value="BaxI_1"/>
    <property type="match status" value="1"/>
</dbReference>
<evidence type="ECO:0000313" key="3">
    <source>
        <dbReference type="Proteomes" id="UP000199656"/>
    </source>
</evidence>
<keyword evidence="1" id="KW-1133">Transmembrane helix</keyword>
<organism evidence="2 3">
    <name type="scientific">Chitinophaga terrae</name>
    <name type="common">ex Kim and Jung 2007</name>
    <dbReference type="NCBI Taxonomy" id="408074"/>
    <lineage>
        <taxon>Bacteria</taxon>
        <taxon>Pseudomonadati</taxon>
        <taxon>Bacteroidota</taxon>
        <taxon>Chitinophagia</taxon>
        <taxon>Chitinophagales</taxon>
        <taxon>Chitinophagaceae</taxon>
        <taxon>Chitinophaga</taxon>
    </lineage>
</organism>
<name>A0A1H3Y2P9_9BACT</name>
<dbReference type="InterPro" id="IPR010539">
    <property type="entry name" value="BaxI_1-like"/>
</dbReference>
<dbReference type="RefSeq" id="WP_089758583.1">
    <property type="nucleotide sequence ID" value="NZ_BKAT01000010.1"/>
</dbReference>
<keyword evidence="3" id="KW-1185">Reference proteome</keyword>
<dbReference type="EMBL" id="FNRL01000002">
    <property type="protein sequence ID" value="SEA05088.1"/>
    <property type="molecule type" value="Genomic_DNA"/>
</dbReference>
<feature type="transmembrane region" description="Helical" evidence="1">
    <location>
        <begin position="115"/>
        <end position="135"/>
    </location>
</feature>
<feature type="transmembrane region" description="Helical" evidence="1">
    <location>
        <begin position="220"/>
        <end position="240"/>
    </location>
</feature>
<dbReference type="OrthoDB" id="116480at2"/>
<dbReference type="PANTHER" id="PTHR41282">
    <property type="entry name" value="CONSERVED TRANSMEMBRANE PROTEIN-RELATED"/>
    <property type="match status" value="1"/>
</dbReference>
<feature type="transmembrane region" description="Helical" evidence="1">
    <location>
        <begin position="36"/>
        <end position="54"/>
    </location>
</feature>
<sequence>MALFQSNNPVLKPSIFDKAPHLTGESMTVKGTVGKMAFLLAMVMAAAVFSWGQFMRNETSVMPLAFGGAIGGFILALVIVFKKEWSAYLAPAYALAEGLFLGAISAIFEAKWNGIVLQAVGLTFGTFIAMLVLYRTGIIRATERFKAIVMTATMGIAVFYLIAFVLSFFNIHMPMIHSSGMIGIGFSLVVVAIAALNLILDFDLIEQGAAQGAPKYFEWYASFGLLVTLVWLYLEILRLLSKLNRR</sequence>
<dbReference type="AlphaFoldDB" id="A0A1H3Y2P9"/>
<dbReference type="Proteomes" id="UP000199656">
    <property type="component" value="Unassembled WGS sequence"/>
</dbReference>
<gene>
    <name evidence="2" type="ORF">SAMN05660909_00622</name>
</gene>
<protein>
    <submittedName>
        <fullName evidence="2">Uncharacterized membrane protein, YccA/Bax inhibitor family</fullName>
    </submittedName>
</protein>
<evidence type="ECO:0000313" key="2">
    <source>
        <dbReference type="EMBL" id="SEA05088.1"/>
    </source>
</evidence>
<dbReference type="PANTHER" id="PTHR41282:SF1">
    <property type="entry name" value="CONSERVED TRANSMEMBRANE PROTEIN-RELATED"/>
    <property type="match status" value="1"/>
</dbReference>
<dbReference type="STRING" id="408074.SAMN05660909_00622"/>
<keyword evidence="1" id="KW-0812">Transmembrane</keyword>
<keyword evidence="1" id="KW-0472">Membrane</keyword>
<feature type="transmembrane region" description="Helical" evidence="1">
    <location>
        <begin position="181"/>
        <end position="200"/>
    </location>
</feature>
<feature type="transmembrane region" description="Helical" evidence="1">
    <location>
        <begin position="61"/>
        <end position="81"/>
    </location>
</feature>
<feature type="transmembrane region" description="Helical" evidence="1">
    <location>
        <begin position="147"/>
        <end position="169"/>
    </location>
</feature>
<reference evidence="3" key="1">
    <citation type="submission" date="2016-10" db="EMBL/GenBank/DDBJ databases">
        <authorList>
            <person name="Varghese N."/>
            <person name="Submissions S."/>
        </authorList>
    </citation>
    <scope>NUCLEOTIDE SEQUENCE [LARGE SCALE GENOMIC DNA]</scope>
    <source>
        <strain evidence="3">DSM 23920</strain>
    </source>
</reference>